<dbReference type="Proteomes" id="UP000037035">
    <property type="component" value="Unassembled WGS sequence"/>
</dbReference>
<proteinExistence type="predicted"/>
<gene>
    <name evidence="2" type="ORF">VP01_909g4</name>
</gene>
<evidence type="ECO:0000313" key="3">
    <source>
        <dbReference type="Proteomes" id="UP000037035"/>
    </source>
</evidence>
<evidence type="ECO:0000313" key="2">
    <source>
        <dbReference type="EMBL" id="KNZ44507.1"/>
    </source>
</evidence>
<feature type="transmembrane region" description="Helical" evidence="1">
    <location>
        <begin position="150"/>
        <end position="173"/>
    </location>
</feature>
<dbReference type="EMBL" id="LAVV01014715">
    <property type="protein sequence ID" value="KNZ44507.1"/>
    <property type="molecule type" value="Genomic_DNA"/>
</dbReference>
<keyword evidence="1" id="KW-1133">Transmembrane helix</keyword>
<evidence type="ECO:0000256" key="1">
    <source>
        <dbReference type="SAM" id="Phobius"/>
    </source>
</evidence>
<accession>A0A0L6U885</accession>
<keyword evidence="3" id="KW-1185">Reference proteome</keyword>
<feature type="transmembrane region" description="Helical" evidence="1">
    <location>
        <begin position="193"/>
        <end position="216"/>
    </location>
</feature>
<keyword evidence="1" id="KW-0812">Transmembrane</keyword>
<dbReference type="VEuPathDB" id="FungiDB:VP01_909g4"/>
<comment type="caution">
    <text evidence="2">The sequence shown here is derived from an EMBL/GenBank/DDBJ whole genome shotgun (WGS) entry which is preliminary data.</text>
</comment>
<organism evidence="2 3">
    <name type="scientific">Puccinia sorghi</name>
    <dbReference type="NCBI Taxonomy" id="27349"/>
    <lineage>
        <taxon>Eukaryota</taxon>
        <taxon>Fungi</taxon>
        <taxon>Dikarya</taxon>
        <taxon>Basidiomycota</taxon>
        <taxon>Pucciniomycotina</taxon>
        <taxon>Pucciniomycetes</taxon>
        <taxon>Pucciniales</taxon>
        <taxon>Pucciniaceae</taxon>
        <taxon>Puccinia</taxon>
    </lineage>
</organism>
<feature type="transmembrane region" description="Helical" evidence="1">
    <location>
        <begin position="228"/>
        <end position="249"/>
    </location>
</feature>
<name>A0A0L6U885_9BASI</name>
<reference evidence="2 3" key="1">
    <citation type="submission" date="2015-08" db="EMBL/GenBank/DDBJ databases">
        <title>Next Generation Sequencing and Analysis of the Genome of Puccinia sorghi L Schw, the Causal Agent of Maize Common Rust.</title>
        <authorList>
            <person name="Rochi L."/>
            <person name="Burguener G."/>
            <person name="Darino M."/>
            <person name="Turjanski A."/>
            <person name="Kreff E."/>
            <person name="Dieguez M.J."/>
            <person name="Sacco F."/>
        </authorList>
    </citation>
    <scope>NUCLEOTIDE SEQUENCE [LARGE SCALE GENOMIC DNA]</scope>
    <source>
        <strain evidence="2 3">RO10H11247</strain>
    </source>
</reference>
<dbReference type="AlphaFoldDB" id="A0A0L6U885"/>
<keyword evidence="1" id="KW-0472">Membrane</keyword>
<protein>
    <submittedName>
        <fullName evidence="2">Uncharacterized protein</fullName>
    </submittedName>
</protein>
<sequence length="401" mass="45829">MRSLDGSLAGACCMSTELVKFFLQCHYHLKQQNGFQTPRNSSLQEVTLLVTSTSLKPDLQALKRYSATANFGNRLDSHPLQASRFTQIPPKTLANTFREVKNVFIAYLSFLTELTRPKTKATCAHCLVRCKGAPLVMIETIFLYHKEHNLLIPLSILFHFIHFCLPSLLPSIYINHNYTLSACSQLLRMKHNFSTLISFFIVFHHYLLADVSVFFFPVSPKLLITQGMILFVFACTFIISLFLIVLSLFCSVKSSHFMLGDKDPKATPLPSELLKQKPATTTDTFNYMDKLNTTFLKTSIKGIPNTQYDIFLTPISLISLLLKSIPVTKSICLLHTNMINPENEDNAVLIWKSITHFFSQISLKEMLDQKLKCRLIEGSLRLILSDIMYYPHKYYFRSKTP</sequence>